<comment type="caution">
    <text evidence="3">The sequence shown here is derived from an EMBL/GenBank/DDBJ whole genome shotgun (WGS) entry which is preliminary data.</text>
</comment>
<dbReference type="InterPro" id="IPR007172">
    <property type="entry name" value="DUF374"/>
</dbReference>
<keyword evidence="4" id="KW-1185">Reference proteome</keyword>
<evidence type="ECO:0000256" key="1">
    <source>
        <dbReference type="SAM" id="Coils"/>
    </source>
</evidence>
<evidence type="ECO:0000313" key="4">
    <source>
        <dbReference type="Proteomes" id="UP000308054"/>
    </source>
</evidence>
<dbReference type="AlphaFoldDB" id="A0A4S2GWM0"/>
<feature type="domain" description="DUF374" evidence="2">
    <location>
        <begin position="99"/>
        <end position="172"/>
    </location>
</feature>
<dbReference type="EMBL" id="SRXW01000007">
    <property type="protein sequence ID" value="TGY87231.1"/>
    <property type="molecule type" value="Genomic_DNA"/>
</dbReference>
<dbReference type="Proteomes" id="UP000308054">
    <property type="component" value="Unassembled WGS sequence"/>
</dbReference>
<feature type="coiled-coil region" evidence="1">
    <location>
        <begin position="234"/>
        <end position="261"/>
    </location>
</feature>
<name>A0A4S2GWM0_9PROT</name>
<reference evidence="3 4" key="1">
    <citation type="journal article" date="2017" name="Int. J. Syst. Evol. Microbiol.">
        <title>Marinicauda algicola sp. nov., isolated from a marine red alga Rhodosorus marinus.</title>
        <authorList>
            <person name="Jeong S.E."/>
            <person name="Jeon S.H."/>
            <person name="Chun B.H."/>
            <person name="Kim D.W."/>
            <person name="Jeon C.O."/>
        </authorList>
    </citation>
    <scope>NUCLEOTIDE SEQUENCE [LARGE SCALE GENOMIC DNA]</scope>
    <source>
        <strain evidence="3 4">JCM 31718</strain>
    </source>
</reference>
<evidence type="ECO:0000313" key="3">
    <source>
        <dbReference type="EMBL" id="TGY87231.1"/>
    </source>
</evidence>
<dbReference type="CDD" id="cd07983">
    <property type="entry name" value="LPLAT_DUF374-like"/>
    <property type="match status" value="1"/>
</dbReference>
<protein>
    <submittedName>
        <fullName evidence="3">DUF374 domain-containing protein</fullName>
    </submittedName>
</protein>
<organism evidence="3 4">
    <name type="scientific">Marinicauda algicola</name>
    <dbReference type="NCBI Taxonomy" id="2029849"/>
    <lineage>
        <taxon>Bacteria</taxon>
        <taxon>Pseudomonadati</taxon>
        <taxon>Pseudomonadota</taxon>
        <taxon>Alphaproteobacteria</taxon>
        <taxon>Maricaulales</taxon>
        <taxon>Maricaulaceae</taxon>
        <taxon>Marinicauda</taxon>
    </lineage>
</organism>
<accession>A0A4S2GWM0</accession>
<proteinExistence type="predicted"/>
<keyword evidence="1" id="KW-0175">Coiled coil</keyword>
<gene>
    <name evidence="3" type="ORF">E5163_16060</name>
</gene>
<sequence length="276" mass="29984">MRGAPHRTGSRSRAGPTRRLIFPARRASKEAMLKAILFSRPVQTAFAAALAGYMSLVKHTTRWQRSGLEPMEAIWESGEGVVGCVWHGRVLMTIAAWPKDAQPASILISRSREGEVVAKVAALHQIGTVRGSSRNQKKTKEKGSLSAFREMVRHVEAGGCMALTPDGPRGPRYRATLGAIKLARATGAPLVLLGWSTRARIVVSSWDRFVLPLPFSKGAIVWGEPLHVPADADAETLEACRKRLEDRLVAATQEAERLCGADLIEPAEATAQERPA</sequence>
<dbReference type="Pfam" id="PF04028">
    <property type="entry name" value="DUF374"/>
    <property type="match status" value="1"/>
</dbReference>
<evidence type="ECO:0000259" key="2">
    <source>
        <dbReference type="Pfam" id="PF04028"/>
    </source>
</evidence>